<evidence type="ECO:0000313" key="17">
    <source>
        <dbReference type="EMBL" id="TYS01214.1"/>
    </source>
</evidence>
<evidence type="ECO:0000259" key="15">
    <source>
        <dbReference type="PROSITE" id="PS50109"/>
    </source>
</evidence>
<dbReference type="PANTHER" id="PTHR45528:SF1">
    <property type="entry name" value="SENSOR HISTIDINE KINASE CPXA"/>
    <property type="match status" value="1"/>
</dbReference>
<dbReference type="EMBL" id="VTEG01000001">
    <property type="protein sequence ID" value="TYS01214.1"/>
    <property type="molecule type" value="Genomic_DNA"/>
</dbReference>
<keyword evidence="4" id="KW-1003">Cell membrane</keyword>
<dbReference type="CDD" id="cd06225">
    <property type="entry name" value="HAMP"/>
    <property type="match status" value="1"/>
</dbReference>
<dbReference type="AlphaFoldDB" id="A0A5D4MIS2"/>
<evidence type="ECO:0000256" key="10">
    <source>
        <dbReference type="ARBA" id="ARBA00022840"/>
    </source>
</evidence>
<comment type="caution">
    <text evidence="17">The sequence shown here is derived from an EMBL/GenBank/DDBJ whole genome shotgun (WGS) entry which is preliminary data.</text>
</comment>
<keyword evidence="6" id="KW-0808">Transferase</keyword>
<dbReference type="InterPro" id="IPR003594">
    <property type="entry name" value="HATPase_dom"/>
</dbReference>
<feature type="transmembrane region" description="Helical" evidence="14">
    <location>
        <begin position="86"/>
        <end position="105"/>
    </location>
</feature>
<dbReference type="InterPro" id="IPR050398">
    <property type="entry name" value="HssS/ArlS-like"/>
</dbReference>
<dbReference type="EC" id="2.7.13.3" evidence="3"/>
<evidence type="ECO:0000256" key="14">
    <source>
        <dbReference type="SAM" id="Phobius"/>
    </source>
</evidence>
<evidence type="ECO:0000256" key="2">
    <source>
        <dbReference type="ARBA" id="ARBA00004651"/>
    </source>
</evidence>
<dbReference type="Pfam" id="PF00512">
    <property type="entry name" value="HisKA"/>
    <property type="match status" value="1"/>
</dbReference>
<dbReference type="InterPro" id="IPR036890">
    <property type="entry name" value="HATPase_C_sf"/>
</dbReference>
<feature type="transmembrane region" description="Helical" evidence="14">
    <location>
        <begin position="39"/>
        <end position="62"/>
    </location>
</feature>
<dbReference type="InterPro" id="IPR036097">
    <property type="entry name" value="HisK_dim/P_sf"/>
</dbReference>
<evidence type="ECO:0000256" key="1">
    <source>
        <dbReference type="ARBA" id="ARBA00000085"/>
    </source>
</evidence>
<evidence type="ECO:0000313" key="18">
    <source>
        <dbReference type="Proteomes" id="UP000325182"/>
    </source>
</evidence>
<dbReference type="SMART" id="SM00304">
    <property type="entry name" value="HAMP"/>
    <property type="match status" value="1"/>
</dbReference>
<evidence type="ECO:0000259" key="16">
    <source>
        <dbReference type="PROSITE" id="PS50885"/>
    </source>
</evidence>
<dbReference type="PANTHER" id="PTHR45528">
    <property type="entry name" value="SENSOR HISTIDINE KINASE CPXA"/>
    <property type="match status" value="1"/>
</dbReference>
<dbReference type="PRINTS" id="PR00344">
    <property type="entry name" value="BCTRLSENSOR"/>
</dbReference>
<dbReference type="InterPro" id="IPR003661">
    <property type="entry name" value="HisK_dim/P_dom"/>
</dbReference>
<dbReference type="GO" id="GO:0000155">
    <property type="term" value="F:phosphorelay sensor kinase activity"/>
    <property type="evidence" value="ECO:0007669"/>
    <property type="project" value="InterPro"/>
</dbReference>
<accession>A0A5D4MIS2</accession>
<evidence type="ECO:0000256" key="7">
    <source>
        <dbReference type="ARBA" id="ARBA00022692"/>
    </source>
</evidence>
<evidence type="ECO:0000256" key="5">
    <source>
        <dbReference type="ARBA" id="ARBA00022553"/>
    </source>
</evidence>
<evidence type="ECO:0000256" key="12">
    <source>
        <dbReference type="ARBA" id="ARBA00023012"/>
    </source>
</evidence>
<dbReference type="InterPro" id="IPR005467">
    <property type="entry name" value="His_kinase_dom"/>
</dbReference>
<name>A0A5D4MIS2_9BACI</name>
<dbReference type="PROSITE" id="PS50885">
    <property type="entry name" value="HAMP"/>
    <property type="match status" value="1"/>
</dbReference>
<keyword evidence="7 14" id="KW-0812">Transmembrane</keyword>
<evidence type="ECO:0000256" key="3">
    <source>
        <dbReference type="ARBA" id="ARBA00012438"/>
    </source>
</evidence>
<keyword evidence="10" id="KW-0067">ATP-binding</keyword>
<dbReference type="PROSITE" id="PS50109">
    <property type="entry name" value="HIS_KIN"/>
    <property type="match status" value="1"/>
</dbReference>
<feature type="domain" description="Histidine kinase" evidence="15">
    <location>
        <begin position="168"/>
        <end position="381"/>
    </location>
</feature>
<dbReference type="Gene3D" id="1.10.287.130">
    <property type="match status" value="1"/>
</dbReference>
<organism evidence="17 18">
    <name type="scientific">Rossellomorea vietnamensis</name>
    <dbReference type="NCBI Taxonomy" id="218284"/>
    <lineage>
        <taxon>Bacteria</taxon>
        <taxon>Bacillati</taxon>
        <taxon>Bacillota</taxon>
        <taxon>Bacilli</taxon>
        <taxon>Bacillales</taxon>
        <taxon>Bacillaceae</taxon>
        <taxon>Rossellomorea</taxon>
    </lineage>
</organism>
<evidence type="ECO:0000256" key="4">
    <source>
        <dbReference type="ARBA" id="ARBA00022475"/>
    </source>
</evidence>
<reference evidence="17 18" key="1">
    <citation type="submission" date="2019-08" db="EMBL/GenBank/DDBJ databases">
        <title>Bacillus genomes from the desert of Cuatro Cienegas, Coahuila.</title>
        <authorList>
            <person name="Olmedo-Alvarez G."/>
        </authorList>
    </citation>
    <scope>NUCLEOTIDE SEQUENCE [LARGE SCALE GENOMIC DNA]</scope>
    <source>
        <strain evidence="17 18">CH128b_4D</strain>
    </source>
</reference>
<protein>
    <recommendedName>
        <fullName evidence="3">histidine kinase</fullName>
        <ecNumber evidence="3">2.7.13.3</ecNumber>
    </recommendedName>
</protein>
<keyword evidence="8" id="KW-0547">Nucleotide-binding</keyword>
<gene>
    <name evidence="17" type="ORF">FZC84_00660</name>
</gene>
<evidence type="ECO:0000256" key="9">
    <source>
        <dbReference type="ARBA" id="ARBA00022777"/>
    </source>
</evidence>
<dbReference type="Gene3D" id="3.30.565.10">
    <property type="entry name" value="Histidine kinase-like ATPase, C-terminal domain"/>
    <property type="match status" value="1"/>
</dbReference>
<evidence type="ECO:0000256" key="11">
    <source>
        <dbReference type="ARBA" id="ARBA00022989"/>
    </source>
</evidence>
<keyword evidence="9 17" id="KW-0418">Kinase</keyword>
<evidence type="ECO:0000256" key="13">
    <source>
        <dbReference type="ARBA" id="ARBA00023136"/>
    </source>
</evidence>
<comment type="subcellular location">
    <subcellularLocation>
        <location evidence="2">Cell membrane</location>
        <topology evidence="2">Multi-pass membrane protein</topology>
    </subcellularLocation>
</comment>
<dbReference type="SUPFAM" id="SSF55874">
    <property type="entry name" value="ATPase domain of HSP90 chaperone/DNA topoisomerase II/histidine kinase"/>
    <property type="match status" value="1"/>
</dbReference>
<sequence>MFISSICVKRSKNGHLRITSRQSEEWGISLLRNKFKTNLLTRLVALNSLVILLVILLAGLTLKDYTCYIVNTENVTGSSLVETLNWFLLKVSILAFVIVGIVHYITAKKMIGPLKELSDAAREIQRGKSPEKLKISTSGELKELVESFNSMSESLRISAMKRDEMMKDIAHELRTPLTNMNGYLEGLKNEVIDGSPALFGSLHEESSRITRIVEHITDLNNWNEIEQFHQDRFQAISIKKLLDEIITAFDLKLTKQFTNISIELEEAEISGDKDGLKQVFTNILQNISDYNTGDSLSVSAEKGTEVVIIAFTHKGKFIDPIKKDMIFERFYRVDESRTTKSDGAGLGLAIASSIISAHQGSLDIITDGTTHSFLIKIPLIRD</sequence>
<dbReference type="InterPro" id="IPR004358">
    <property type="entry name" value="Sig_transdc_His_kin-like_C"/>
</dbReference>
<keyword evidence="12" id="KW-0902">Two-component regulatory system</keyword>
<dbReference type="GO" id="GO:0005524">
    <property type="term" value="F:ATP binding"/>
    <property type="evidence" value="ECO:0007669"/>
    <property type="project" value="UniProtKB-KW"/>
</dbReference>
<dbReference type="GO" id="GO:0005886">
    <property type="term" value="C:plasma membrane"/>
    <property type="evidence" value="ECO:0007669"/>
    <property type="project" value="UniProtKB-SubCell"/>
</dbReference>
<keyword evidence="11 14" id="KW-1133">Transmembrane helix</keyword>
<evidence type="ECO:0000256" key="8">
    <source>
        <dbReference type="ARBA" id="ARBA00022741"/>
    </source>
</evidence>
<dbReference type="Proteomes" id="UP000325182">
    <property type="component" value="Unassembled WGS sequence"/>
</dbReference>
<dbReference type="SUPFAM" id="SSF158472">
    <property type="entry name" value="HAMP domain-like"/>
    <property type="match status" value="1"/>
</dbReference>
<dbReference type="SUPFAM" id="SSF47384">
    <property type="entry name" value="Homodimeric domain of signal transducing histidine kinase"/>
    <property type="match status" value="1"/>
</dbReference>
<dbReference type="Gene3D" id="6.10.340.10">
    <property type="match status" value="1"/>
</dbReference>
<dbReference type="Pfam" id="PF00672">
    <property type="entry name" value="HAMP"/>
    <property type="match status" value="1"/>
</dbReference>
<dbReference type="InterPro" id="IPR003660">
    <property type="entry name" value="HAMP_dom"/>
</dbReference>
<dbReference type="Pfam" id="PF02518">
    <property type="entry name" value="HATPase_c"/>
    <property type="match status" value="1"/>
</dbReference>
<proteinExistence type="predicted"/>
<dbReference type="CDD" id="cd00082">
    <property type="entry name" value="HisKA"/>
    <property type="match status" value="1"/>
</dbReference>
<comment type="catalytic activity">
    <reaction evidence="1">
        <text>ATP + protein L-histidine = ADP + protein N-phospho-L-histidine.</text>
        <dbReference type="EC" id="2.7.13.3"/>
    </reaction>
</comment>
<feature type="domain" description="HAMP" evidence="16">
    <location>
        <begin position="108"/>
        <end position="160"/>
    </location>
</feature>
<dbReference type="SMART" id="SM00388">
    <property type="entry name" value="HisKA"/>
    <property type="match status" value="1"/>
</dbReference>
<evidence type="ECO:0000256" key="6">
    <source>
        <dbReference type="ARBA" id="ARBA00022679"/>
    </source>
</evidence>
<dbReference type="SMART" id="SM00387">
    <property type="entry name" value="HATPase_c"/>
    <property type="match status" value="1"/>
</dbReference>
<keyword evidence="13 14" id="KW-0472">Membrane</keyword>
<keyword evidence="5" id="KW-0597">Phosphoprotein</keyword>